<dbReference type="KEGG" id="kan:IMCC3317_07030"/>
<organism evidence="1 2">
    <name type="scientific">Kordia antarctica</name>
    <dbReference type="NCBI Taxonomy" id="1218801"/>
    <lineage>
        <taxon>Bacteria</taxon>
        <taxon>Pseudomonadati</taxon>
        <taxon>Bacteroidota</taxon>
        <taxon>Flavobacteriia</taxon>
        <taxon>Flavobacteriales</taxon>
        <taxon>Flavobacteriaceae</taxon>
        <taxon>Kordia</taxon>
    </lineage>
</organism>
<evidence type="ECO:0000313" key="2">
    <source>
        <dbReference type="Proteomes" id="UP000464657"/>
    </source>
</evidence>
<dbReference type="Proteomes" id="UP000464657">
    <property type="component" value="Chromosome"/>
</dbReference>
<reference evidence="1 2" key="1">
    <citation type="journal article" date="2013" name="Int. J. Syst. Evol. Microbiol.">
        <title>Kordia antarctica sp. nov., isolated from Antarctic seawater.</title>
        <authorList>
            <person name="Baek K."/>
            <person name="Choi A."/>
            <person name="Kang I."/>
            <person name="Lee K."/>
            <person name="Cho J.C."/>
        </authorList>
    </citation>
    <scope>NUCLEOTIDE SEQUENCE [LARGE SCALE GENOMIC DNA]</scope>
    <source>
        <strain evidence="1 2">IMCC3317</strain>
    </source>
</reference>
<proteinExistence type="predicted"/>
<dbReference type="AlphaFoldDB" id="A0A7L4ZFV6"/>
<dbReference type="RefSeq" id="WP_160128104.1">
    <property type="nucleotide sequence ID" value="NZ_CP019288.1"/>
</dbReference>
<gene>
    <name evidence="1" type="ORF">IMCC3317_07030</name>
</gene>
<dbReference type="InterPro" id="IPR013785">
    <property type="entry name" value="Aldolase_TIM"/>
</dbReference>
<dbReference type="NCBIfam" id="TIGR04193">
    <property type="entry name" value="SPASM_w_grasp"/>
    <property type="match status" value="1"/>
</dbReference>
<evidence type="ECO:0008006" key="3">
    <source>
        <dbReference type="Google" id="ProtNLM"/>
    </source>
</evidence>
<dbReference type="EMBL" id="CP019288">
    <property type="protein sequence ID" value="QHI35357.1"/>
    <property type="molecule type" value="Genomic_DNA"/>
</dbReference>
<protein>
    <recommendedName>
        <fullName evidence="3">4Fe4S-binding SPASM domain-containing protein</fullName>
    </recommendedName>
</protein>
<dbReference type="OrthoDB" id="1073749at2"/>
<dbReference type="InterPro" id="IPR026497">
    <property type="entry name" value="GRASP-with-SPASM"/>
</dbReference>
<evidence type="ECO:0000313" key="1">
    <source>
        <dbReference type="EMBL" id="QHI35357.1"/>
    </source>
</evidence>
<name>A0A7L4ZFV6_9FLAO</name>
<sequence length="334" mass="39119">MIDKNKYFKLHNSCVPVKGLKRGVIYDLQKGSFFFLPNSIIELLTSNETNKLATIYAAYESQTLLLDKYFNYLLESELIHLTEDLNKFPTTSTKFESPFILDILFLEIDSLENSKITLLQNINSLGCSQIVFLTKNILDLSILEKVVTLLEQSKIQNITLITKHEEKNIAPILNLHYKFPRFRKTIFFESSKKEQSEVIQFKFEEGSLDAILTKRISSVHDFVLNQKAYRESLKRNLFFNRKAYVDNKGNIKNYYNSKNVFGTIEKDDIKSVISSKSFRKIWKVTKDKIKICQSCEFRYVCPDNRIPETKSKLKNELYEHTSICNYDPQTTEWK</sequence>
<dbReference type="Gene3D" id="3.20.20.70">
    <property type="entry name" value="Aldolase class I"/>
    <property type="match status" value="1"/>
</dbReference>
<keyword evidence="2" id="KW-1185">Reference proteome</keyword>
<accession>A0A7L4ZFV6</accession>